<accession>A0ABY7JX30</accession>
<keyword evidence="2" id="KW-1185">Reference proteome</keyword>
<dbReference type="Pfam" id="PF18963">
    <property type="entry name" value="DUF5703"/>
    <property type="match status" value="1"/>
</dbReference>
<name>A0ABY7JX30_9ACTN</name>
<gene>
    <name evidence="1" type="ORF">M6B22_21830</name>
</gene>
<organism evidence="1 2">
    <name type="scientific">Jatrophihabitans cynanchi</name>
    <dbReference type="NCBI Taxonomy" id="2944128"/>
    <lineage>
        <taxon>Bacteria</taxon>
        <taxon>Bacillati</taxon>
        <taxon>Actinomycetota</taxon>
        <taxon>Actinomycetes</taxon>
        <taxon>Jatrophihabitantales</taxon>
        <taxon>Jatrophihabitantaceae</taxon>
        <taxon>Jatrophihabitans</taxon>
    </lineage>
</organism>
<sequence>MKTSASAESEGTDPDWEYAPLRIPADVGRLSAAAQLSLHAEFGGWELARVQRYHDGTRRVVLRRRRRSSPALPLPVLSV</sequence>
<dbReference type="InterPro" id="IPR043758">
    <property type="entry name" value="DUF5703"/>
</dbReference>
<reference evidence="1" key="1">
    <citation type="submission" date="2022-05" db="EMBL/GenBank/DDBJ databases">
        <title>Jatrophihabitans sp. SB3-54 whole genome sequence.</title>
        <authorList>
            <person name="Suh M.K."/>
            <person name="Eom M.K."/>
            <person name="Kim J.S."/>
            <person name="Kim H.S."/>
            <person name="Do H.E."/>
            <person name="Shin Y.K."/>
            <person name="Lee J.-S."/>
        </authorList>
    </citation>
    <scope>NUCLEOTIDE SEQUENCE</scope>
    <source>
        <strain evidence="1">SB3-54</strain>
    </source>
</reference>
<dbReference type="Proteomes" id="UP001164693">
    <property type="component" value="Chromosome"/>
</dbReference>
<protein>
    <submittedName>
        <fullName evidence="1">DUF5703 family protein</fullName>
    </submittedName>
</protein>
<dbReference type="EMBL" id="CP097463">
    <property type="protein sequence ID" value="WAX57130.1"/>
    <property type="molecule type" value="Genomic_DNA"/>
</dbReference>
<evidence type="ECO:0000313" key="1">
    <source>
        <dbReference type="EMBL" id="WAX57130.1"/>
    </source>
</evidence>
<evidence type="ECO:0000313" key="2">
    <source>
        <dbReference type="Proteomes" id="UP001164693"/>
    </source>
</evidence>
<proteinExistence type="predicted"/>
<dbReference type="RefSeq" id="WP_269443667.1">
    <property type="nucleotide sequence ID" value="NZ_CP097463.1"/>
</dbReference>